<dbReference type="PANTHER" id="PTHR12553:SF49">
    <property type="entry name" value="ZINC PHOSPHODIESTERASE ELAC PROTEIN 2"/>
    <property type="match status" value="1"/>
</dbReference>
<proteinExistence type="inferred from homology"/>
<comment type="cofactor">
    <cofactor evidence="2">
        <name>Zn(2+)</name>
        <dbReference type="ChEBI" id="CHEBI:29105"/>
    </cofactor>
</comment>
<gene>
    <name evidence="13" type="ORF">SteCoe_6108</name>
</gene>
<evidence type="ECO:0000256" key="3">
    <source>
        <dbReference type="ARBA" id="ARBA00007823"/>
    </source>
</evidence>
<comment type="caution">
    <text evidence="13">The sequence shown here is derived from an EMBL/GenBank/DDBJ whole genome shotgun (WGS) entry which is preliminary data.</text>
</comment>
<evidence type="ECO:0000256" key="9">
    <source>
        <dbReference type="ARBA" id="ARBA00022801"/>
    </source>
</evidence>
<comment type="similarity">
    <text evidence="3">Belongs to the RNase Z family.</text>
</comment>
<keyword evidence="5" id="KW-0819">tRNA processing</keyword>
<dbReference type="InterPro" id="IPR027794">
    <property type="entry name" value="tRNase_Z_dom"/>
</dbReference>
<feature type="domain" description="Metallo-beta-lactamase" evidence="11">
    <location>
        <begin position="452"/>
        <end position="636"/>
    </location>
</feature>
<dbReference type="InterPro" id="IPR036866">
    <property type="entry name" value="RibonucZ/Hydroxyglut_hydro"/>
</dbReference>
<evidence type="ECO:0000256" key="4">
    <source>
        <dbReference type="ARBA" id="ARBA00012477"/>
    </source>
</evidence>
<dbReference type="OrthoDB" id="527344at2759"/>
<evidence type="ECO:0000313" key="14">
    <source>
        <dbReference type="Proteomes" id="UP000187209"/>
    </source>
</evidence>
<dbReference type="GO" id="GO:1990180">
    <property type="term" value="P:mitochondrial tRNA 3'-end processing"/>
    <property type="evidence" value="ECO:0007669"/>
    <property type="project" value="TreeGrafter"/>
</dbReference>
<dbReference type="InterPro" id="IPR001279">
    <property type="entry name" value="Metallo-B-lactamas"/>
</dbReference>
<dbReference type="GO" id="GO:0005739">
    <property type="term" value="C:mitochondrion"/>
    <property type="evidence" value="ECO:0007669"/>
    <property type="project" value="TreeGrafter"/>
</dbReference>
<keyword evidence="7" id="KW-0479">Metal-binding</keyword>
<evidence type="ECO:0000256" key="1">
    <source>
        <dbReference type="ARBA" id="ARBA00000402"/>
    </source>
</evidence>
<name>A0A1R2CQR8_9CILI</name>
<dbReference type="GO" id="GO:0046872">
    <property type="term" value="F:metal ion binding"/>
    <property type="evidence" value="ECO:0007669"/>
    <property type="project" value="UniProtKB-KW"/>
</dbReference>
<dbReference type="Gene3D" id="3.60.15.10">
    <property type="entry name" value="Ribonuclease Z/Hydroxyacylglutathione hydrolase-like"/>
    <property type="match status" value="2"/>
</dbReference>
<dbReference type="Pfam" id="PF12706">
    <property type="entry name" value="Lactamase_B_2"/>
    <property type="match status" value="1"/>
</dbReference>
<evidence type="ECO:0000256" key="2">
    <source>
        <dbReference type="ARBA" id="ARBA00001947"/>
    </source>
</evidence>
<evidence type="ECO:0000256" key="8">
    <source>
        <dbReference type="ARBA" id="ARBA00022759"/>
    </source>
</evidence>
<keyword evidence="6" id="KW-0540">Nuclease</keyword>
<keyword evidence="14" id="KW-1185">Reference proteome</keyword>
<protein>
    <recommendedName>
        <fullName evidence="4">ribonuclease Z</fullName>
        <ecNumber evidence="4">3.1.26.11</ecNumber>
    </recommendedName>
</protein>
<evidence type="ECO:0000259" key="12">
    <source>
        <dbReference type="Pfam" id="PF13691"/>
    </source>
</evidence>
<keyword evidence="9" id="KW-0378">Hydrolase</keyword>
<dbReference type="PANTHER" id="PTHR12553">
    <property type="entry name" value="ZINC PHOSPHODIESTERASE ELAC PROTEIN 2"/>
    <property type="match status" value="1"/>
</dbReference>
<evidence type="ECO:0000256" key="6">
    <source>
        <dbReference type="ARBA" id="ARBA00022722"/>
    </source>
</evidence>
<dbReference type="AlphaFoldDB" id="A0A1R2CQR8"/>
<keyword evidence="10" id="KW-0862">Zinc</keyword>
<evidence type="ECO:0000259" key="11">
    <source>
        <dbReference type="Pfam" id="PF12706"/>
    </source>
</evidence>
<organism evidence="13 14">
    <name type="scientific">Stentor coeruleus</name>
    <dbReference type="NCBI Taxonomy" id="5963"/>
    <lineage>
        <taxon>Eukaryota</taxon>
        <taxon>Sar</taxon>
        <taxon>Alveolata</taxon>
        <taxon>Ciliophora</taxon>
        <taxon>Postciliodesmatophora</taxon>
        <taxon>Heterotrichea</taxon>
        <taxon>Heterotrichida</taxon>
        <taxon>Stentoridae</taxon>
        <taxon>Stentor</taxon>
    </lineage>
</organism>
<dbReference type="EC" id="3.1.26.11" evidence="4"/>
<dbReference type="Proteomes" id="UP000187209">
    <property type="component" value="Unassembled WGS sequence"/>
</dbReference>
<evidence type="ECO:0000256" key="10">
    <source>
        <dbReference type="ARBA" id="ARBA00022833"/>
    </source>
</evidence>
<dbReference type="SUPFAM" id="SSF56281">
    <property type="entry name" value="Metallo-hydrolase/oxidoreductase"/>
    <property type="match status" value="2"/>
</dbReference>
<dbReference type="GO" id="GO:0042781">
    <property type="term" value="F:3'-tRNA processing endoribonuclease activity"/>
    <property type="evidence" value="ECO:0007669"/>
    <property type="project" value="UniProtKB-EC"/>
</dbReference>
<reference evidence="13 14" key="1">
    <citation type="submission" date="2016-11" db="EMBL/GenBank/DDBJ databases">
        <title>The macronuclear genome of Stentor coeruleus: a giant cell with tiny introns.</title>
        <authorList>
            <person name="Slabodnick M."/>
            <person name="Ruby J.G."/>
            <person name="Reiff S.B."/>
            <person name="Swart E.C."/>
            <person name="Gosai S."/>
            <person name="Prabakaran S."/>
            <person name="Witkowska E."/>
            <person name="Larue G.E."/>
            <person name="Fisher S."/>
            <person name="Freeman R.M."/>
            <person name="Gunawardena J."/>
            <person name="Chu W."/>
            <person name="Stover N.A."/>
            <person name="Gregory B.D."/>
            <person name="Nowacki M."/>
            <person name="Derisi J."/>
            <person name="Roy S.W."/>
            <person name="Marshall W.F."/>
            <person name="Sood P."/>
        </authorList>
    </citation>
    <scope>NUCLEOTIDE SEQUENCE [LARGE SCALE GENOMIC DNA]</scope>
    <source>
        <strain evidence="13">WM001</strain>
    </source>
</reference>
<sequence length="687" mass="76748">MKYYIQILSSQSALSTPSLFMFFDSSRYIFNSGDCVQRIANEHKIRLSKMKNLFITSITPNTVGSLPGMMLSLIESQPEVKRTIHGPPGLLQFIKAACTFTWHGNFNIIEYGNSDFIEGPLSSTTTHVFSDDNMKVHIIPIADYVSFPSSSDSPYGLVENTGSIYIIECKPFPNKFLIDKAKLLGVPRGPLLGKLSSGQSVVVDGRVITPEEVTEKGPPQPVIVIFDLPNTQHCAQIVERLQIYLQPQYNLASFLHFTRKDVLLSTEYIEMIMALPHVNNTILDLQMSPASSLFKKSDELLIKLNKLLPQAFPLPNFPKNLDINILEVIHNLIPNCIIPNFFTKIVLAPANSQGIDRSEEIKPIDMQKLNPQLNTISLPNLEISSNDNNPIITNIDTNSGWCAHSCSYQDIVDINLPGSDPQLLFLGTASMKPGAYRNVSGIHFSEWGGGLLLDCGEGSYSQLVRSYGDGISQVLLDLKAILITHLHADHDLGIIKILHERAKLTTESLIVVAPSLFNVYLSNCAMLMGPFYYEFQTPTLISVPGLEIFSVPVDHRIEAYGFIITHKSGWKLVYSGDTRPCPGLIQGGYNATVLIHEATFDDLKQKDAVEKFHSTLGEALQVASAMEVWKVVLTHFSQRYSKLPENTKVDAIYTFDLMRFRFSECNELVKLMPILIQEWKDEDTSED</sequence>
<dbReference type="EMBL" id="MPUH01000083">
    <property type="protein sequence ID" value="OMJ91320.1"/>
    <property type="molecule type" value="Genomic_DNA"/>
</dbReference>
<evidence type="ECO:0000313" key="13">
    <source>
        <dbReference type="EMBL" id="OMJ91320.1"/>
    </source>
</evidence>
<dbReference type="InterPro" id="IPR047151">
    <property type="entry name" value="RNZ2-like"/>
</dbReference>
<dbReference type="Pfam" id="PF13691">
    <property type="entry name" value="Lactamase_B_4"/>
    <property type="match status" value="1"/>
</dbReference>
<keyword evidence="8" id="KW-0255">Endonuclease</keyword>
<evidence type="ECO:0000256" key="7">
    <source>
        <dbReference type="ARBA" id="ARBA00022723"/>
    </source>
</evidence>
<comment type="catalytic activity">
    <reaction evidence="1">
        <text>Endonucleolytic cleavage of RNA, removing extra 3' nucleotides from tRNA precursor, generating 3' termini of tRNAs. A 3'-hydroxy group is left at the tRNA terminus and a 5'-phosphoryl group is left at the trailer molecule.</text>
        <dbReference type="EC" id="3.1.26.11"/>
    </reaction>
</comment>
<evidence type="ECO:0000256" key="5">
    <source>
        <dbReference type="ARBA" id="ARBA00022694"/>
    </source>
</evidence>
<dbReference type="CDD" id="cd07718">
    <property type="entry name" value="RNaseZ_ELAC1_ELAC2-C-term-like_MBL-fold"/>
    <property type="match status" value="1"/>
</dbReference>
<accession>A0A1R2CQR8</accession>
<feature type="domain" description="tRNase Z endonuclease" evidence="12">
    <location>
        <begin position="7"/>
        <end position="59"/>
    </location>
</feature>